<dbReference type="EMBL" id="JTHE02000003">
    <property type="protein sequence ID" value="NEV70253.1"/>
    <property type="molecule type" value="Genomic_DNA"/>
</dbReference>
<accession>A0A0C1UUT0</accession>
<reference evidence="3" key="3">
    <citation type="submission" date="2020-02" db="EMBL/GenBank/DDBJ databases">
        <authorList>
            <person name="Sarangi A.N."/>
            <person name="Ghosh S."/>
            <person name="Mukherjee M."/>
            <person name="Tripathy S."/>
        </authorList>
    </citation>
    <scope>NUCLEOTIDE SEQUENCE</scope>
    <source>
        <strain evidence="3">BDU141951</strain>
    </source>
</reference>
<dbReference type="Gene3D" id="6.10.140.190">
    <property type="match status" value="1"/>
</dbReference>
<comment type="caution">
    <text evidence="3">The sequence shown here is derived from an EMBL/GenBank/DDBJ whole genome shotgun (WGS) entry which is preliminary data.</text>
</comment>
<dbReference type="SUPFAM" id="SSF46785">
    <property type="entry name" value="Winged helix' DNA-binding domain"/>
    <property type="match status" value="1"/>
</dbReference>
<dbReference type="InterPro" id="IPR005149">
    <property type="entry name" value="Tscrpt_reg_PadR_N"/>
</dbReference>
<feature type="domain" description="Transcription regulator PadR N-terminal" evidence="1">
    <location>
        <begin position="7"/>
        <end position="80"/>
    </location>
</feature>
<name>A0A0C1UUT0_9CYAN</name>
<dbReference type="Pfam" id="PF03551">
    <property type="entry name" value="PadR"/>
    <property type="match status" value="1"/>
</dbReference>
<protein>
    <submittedName>
        <fullName evidence="3">PadR family transcriptional regulator</fullName>
    </submittedName>
</protein>
<dbReference type="Pfam" id="PF10400">
    <property type="entry name" value="Vir_act_alpha_C"/>
    <property type="match status" value="1"/>
</dbReference>
<dbReference type="InterPro" id="IPR036388">
    <property type="entry name" value="WH-like_DNA-bd_sf"/>
</dbReference>
<reference evidence="3" key="2">
    <citation type="journal article" date="2015" name="Genome Announc.">
        <title>Draft Genome Sequence of Filamentous Marine Cyanobacterium Lyngbya confervoides Strain BDU141951.</title>
        <authorList>
            <person name="Chandrababunaidu M.M."/>
            <person name="Sen D."/>
            <person name="Tripathy S."/>
        </authorList>
    </citation>
    <scope>NUCLEOTIDE SEQUENCE</scope>
    <source>
        <strain evidence="3">BDU141951</strain>
    </source>
</reference>
<dbReference type="InterPro" id="IPR036390">
    <property type="entry name" value="WH_DNA-bd_sf"/>
</dbReference>
<dbReference type="PANTHER" id="PTHR43252:SF4">
    <property type="entry name" value="TRANSCRIPTIONAL REGULATORY PROTEIN"/>
    <property type="match status" value="1"/>
</dbReference>
<feature type="domain" description="Transcription regulator PadR C-terminal" evidence="2">
    <location>
        <begin position="92"/>
        <end position="175"/>
    </location>
</feature>
<evidence type="ECO:0000259" key="1">
    <source>
        <dbReference type="Pfam" id="PF03551"/>
    </source>
</evidence>
<dbReference type="AlphaFoldDB" id="A0A0C1UUT0"/>
<gene>
    <name evidence="3" type="ORF">QQ91_024500</name>
</gene>
<reference evidence="3" key="1">
    <citation type="submission" date="2014-11" db="EMBL/GenBank/DDBJ databases">
        <authorList>
            <person name="Malar M.C."/>
            <person name="Sen D."/>
            <person name="Tripathy S."/>
        </authorList>
    </citation>
    <scope>NUCLEOTIDE SEQUENCE</scope>
    <source>
        <strain evidence="3">BDU141951</strain>
    </source>
</reference>
<evidence type="ECO:0000313" key="3">
    <source>
        <dbReference type="EMBL" id="NEV70253.1"/>
    </source>
</evidence>
<proteinExistence type="predicted"/>
<dbReference type="PANTHER" id="PTHR43252">
    <property type="entry name" value="TRANSCRIPTIONAL REGULATOR YQJI"/>
    <property type="match status" value="1"/>
</dbReference>
<dbReference type="Gene3D" id="1.10.10.10">
    <property type="entry name" value="Winged helix-like DNA-binding domain superfamily/Winged helix DNA-binding domain"/>
    <property type="match status" value="1"/>
</dbReference>
<dbReference type="InterPro" id="IPR018309">
    <property type="entry name" value="Tscrpt_reg_PadR_C"/>
</dbReference>
<evidence type="ECO:0000259" key="2">
    <source>
        <dbReference type="Pfam" id="PF10400"/>
    </source>
</evidence>
<sequence length="185" mass="21097">MALAHAILVTLLDSPSSGYDLARQFDGAVGFFWQASHQQIYRELAKLEASGIITSETVLQETRPNKKLYAITDRGTAMLTEWLHTPSDLSPIKDDLLVKLFGGHLVEPTVLLQELRQHRKQHQTRLVEYQAIEERFFPDVEALSPKALYQYLTLRNGIQYEQGWLKWCEEALSTLQPLATSNAEE</sequence>
<organism evidence="3">
    <name type="scientific">Lyngbya confervoides BDU141951</name>
    <dbReference type="NCBI Taxonomy" id="1574623"/>
    <lineage>
        <taxon>Bacteria</taxon>
        <taxon>Bacillati</taxon>
        <taxon>Cyanobacteriota</taxon>
        <taxon>Cyanophyceae</taxon>
        <taxon>Oscillatoriophycideae</taxon>
        <taxon>Oscillatoriales</taxon>
        <taxon>Microcoleaceae</taxon>
        <taxon>Lyngbya</taxon>
    </lineage>
</organism>